<keyword evidence="3" id="KW-0539">Nucleus</keyword>
<evidence type="ECO:0000256" key="2">
    <source>
        <dbReference type="ARBA" id="ARBA00023163"/>
    </source>
</evidence>
<dbReference type="AlphaFoldDB" id="A0A0F9WVC8"/>
<sequence>MGIDSAATTAGSHFDKPENRVLPAFAPEPEVNSAMSIYLGDIGRSASPVLESVNRSTETPSPLNENYQMVSLTLYAALPTHEAIRWMIKTGLDISFHQVMFSPYAKILDTPAKWKADLACVPEKNAHPVLLAKYLLVFATCLQAAHPEELVEGAMIFSEQPHQLMRRLVKVAAHQVLEQDEYIGSLEGLECMILHARYECNNGNLQRAWFLCKRALTTAQMMGLPYNCTPPTIGTVDHQSFVSPNFIWFRLTWFDRHLCLMLGLPQTSLDTSEISLGFCDHLHVLDNLQLRLTVVLSRILEPRELLVDSNIDGGRELQEVDSELRRVADEMPKKWWLIPNLASVEGNRRDAFSETMRLIEQTFYFNVVNMLHLRYMLKPYTCDSIPGKFNCEYSTMAALNASRELLSRFIMFRSFNRVAYCCRIIDFFALAAAMTLILAHLIEHHKDRQQNLTDITSTSVLKHQRNGDRAILDQALDNMRGIAKLNEDIVSQRNCSLLERLLAIEANIAEGKPSLEGQDNSPTAASPLIERHPNFANIDGRSFCIRVPYLGIAKISSDGAVSIGESPHVSKSADTQDRVKLDVLHASKPGSQLTGDHWPSLETQQVFASGFTPPVEDILSRQVQYDGLDADVEEWMLQVADADLLRSFSDYGD</sequence>
<dbReference type="PANTHER" id="PTHR47840">
    <property type="entry name" value="ZN(II)2CYS6 TRANSCRIPTION FACTOR (EUROFUNG)-RELATED"/>
    <property type="match status" value="1"/>
</dbReference>
<dbReference type="CDD" id="cd12148">
    <property type="entry name" value="fungal_TF_MHR"/>
    <property type="match status" value="1"/>
</dbReference>
<dbReference type="Proteomes" id="UP000034112">
    <property type="component" value="Unassembled WGS sequence"/>
</dbReference>
<evidence type="ECO:0000313" key="6">
    <source>
        <dbReference type="Proteomes" id="UP000034112"/>
    </source>
</evidence>
<feature type="domain" description="Xylanolytic transcriptional activator regulatory" evidence="4">
    <location>
        <begin position="208"/>
        <end position="285"/>
    </location>
</feature>
<name>A0A0F9WVC8_TRIHA</name>
<evidence type="ECO:0000313" key="5">
    <source>
        <dbReference type="EMBL" id="KKO97085.1"/>
    </source>
</evidence>
<gene>
    <name evidence="5" type="ORF">THAR02_10808</name>
</gene>
<evidence type="ECO:0000256" key="1">
    <source>
        <dbReference type="ARBA" id="ARBA00023015"/>
    </source>
</evidence>
<evidence type="ECO:0000256" key="3">
    <source>
        <dbReference type="ARBA" id="ARBA00023242"/>
    </source>
</evidence>
<dbReference type="OrthoDB" id="5392779at2759"/>
<dbReference type="InterPro" id="IPR007219">
    <property type="entry name" value="XnlR_reg_dom"/>
</dbReference>
<comment type="caution">
    <text evidence="5">The sequence shown here is derived from an EMBL/GenBank/DDBJ whole genome shotgun (WGS) entry which is preliminary data.</text>
</comment>
<dbReference type="GO" id="GO:0003677">
    <property type="term" value="F:DNA binding"/>
    <property type="evidence" value="ECO:0007669"/>
    <property type="project" value="InterPro"/>
</dbReference>
<accession>A0A0F9WVC8</accession>
<protein>
    <recommendedName>
        <fullName evidence="4">Xylanolytic transcriptional activator regulatory domain-containing protein</fullName>
    </recommendedName>
</protein>
<keyword evidence="2" id="KW-0804">Transcription</keyword>
<organism evidence="5 6">
    <name type="scientific">Trichoderma harzianum</name>
    <name type="common">Hypocrea lixii</name>
    <dbReference type="NCBI Taxonomy" id="5544"/>
    <lineage>
        <taxon>Eukaryota</taxon>
        <taxon>Fungi</taxon>
        <taxon>Dikarya</taxon>
        <taxon>Ascomycota</taxon>
        <taxon>Pezizomycotina</taxon>
        <taxon>Sordariomycetes</taxon>
        <taxon>Hypocreomycetidae</taxon>
        <taxon>Hypocreales</taxon>
        <taxon>Hypocreaceae</taxon>
        <taxon>Trichoderma</taxon>
    </lineage>
</organism>
<keyword evidence="1" id="KW-0805">Transcription regulation</keyword>
<dbReference type="GO" id="GO:0006351">
    <property type="term" value="P:DNA-templated transcription"/>
    <property type="evidence" value="ECO:0007669"/>
    <property type="project" value="InterPro"/>
</dbReference>
<evidence type="ECO:0000259" key="4">
    <source>
        <dbReference type="SMART" id="SM00906"/>
    </source>
</evidence>
<dbReference type="PANTHER" id="PTHR47840:SF1">
    <property type="entry name" value="ZN(II)2CYS6 TRANSCRIPTION FACTOR (EUROFUNG)"/>
    <property type="match status" value="1"/>
</dbReference>
<dbReference type="SMART" id="SM00906">
    <property type="entry name" value="Fungal_trans"/>
    <property type="match status" value="1"/>
</dbReference>
<dbReference type="EMBL" id="JOKZ01000645">
    <property type="protein sequence ID" value="KKO97085.1"/>
    <property type="molecule type" value="Genomic_DNA"/>
</dbReference>
<reference evidence="6" key="1">
    <citation type="journal article" date="2015" name="Genome Announc.">
        <title>Draft whole-genome sequence of the biocontrol agent Trichoderma harzianum T6776.</title>
        <authorList>
            <person name="Baroncelli R."/>
            <person name="Piaggeschi G."/>
            <person name="Fiorini L."/>
            <person name="Bertolini E."/>
            <person name="Zapparata A."/>
            <person name="Pe M.E."/>
            <person name="Sarrocco S."/>
            <person name="Vannacci G."/>
        </authorList>
    </citation>
    <scope>NUCLEOTIDE SEQUENCE [LARGE SCALE GENOMIC DNA]</scope>
    <source>
        <strain evidence="6">T6776</strain>
    </source>
</reference>
<proteinExistence type="predicted"/>
<dbReference type="GO" id="GO:0008270">
    <property type="term" value="F:zinc ion binding"/>
    <property type="evidence" value="ECO:0007669"/>
    <property type="project" value="InterPro"/>
</dbReference>